<dbReference type="RefSeq" id="XP_028148648.1">
    <property type="nucleotide sequence ID" value="XM_028292847.1"/>
</dbReference>
<gene>
    <name evidence="1" type="primary">LOC114342046</name>
</gene>
<organism evidence="1">
    <name type="scientific">Diabrotica virgifera virgifera</name>
    <name type="common">western corn rootworm</name>
    <dbReference type="NCBI Taxonomy" id="50390"/>
    <lineage>
        <taxon>Eukaryota</taxon>
        <taxon>Metazoa</taxon>
        <taxon>Ecdysozoa</taxon>
        <taxon>Arthropoda</taxon>
        <taxon>Hexapoda</taxon>
        <taxon>Insecta</taxon>
        <taxon>Pterygota</taxon>
        <taxon>Neoptera</taxon>
        <taxon>Endopterygota</taxon>
        <taxon>Coleoptera</taxon>
        <taxon>Polyphaga</taxon>
        <taxon>Cucujiformia</taxon>
        <taxon>Chrysomeloidea</taxon>
        <taxon>Chrysomelidae</taxon>
        <taxon>Galerucinae</taxon>
        <taxon>Diabroticina</taxon>
        <taxon>Diabroticites</taxon>
        <taxon>Diabrotica</taxon>
    </lineage>
</organism>
<sequence length="101" mass="11223">MISAFTGTTASNDYNKFTSKLHCVLNRLEHIPEGTEERPALLSRVFDLLGRLQSRAEELERTMSVPVHLSLLADQTENLHIEDVPAHTSSPIASIRVPITS</sequence>
<reference evidence="1" key="1">
    <citation type="submission" date="2025-08" db="UniProtKB">
        <authorList>
            <consortium name="RefSeq"/>
        </authorList>
    </citation>
    <scope>IDENTIFICATION</scope>
    <source>
        <tissue evidence="1">Whole insect</tissue>
    </source>
</reference>
<name>A0A6P7GTG1_DIAVI</name>
<accession>A0A6P7GTG1</accession>
<dbReference type="InParanoid" id="A0A6P7GTG1"/>
<protein>
    <submittedName>
        <fullName evidence="1">Uncharacterized protein LOC114342046</fullName>
    </submittedName>
</protein>
<proteinExistence type="predicted"/>
<evidence type="ECO:0000313" key="1">
    <source>
        <dbReference type="RefSeq" id="XP_028148648.1"/>
    </source>
</evidence>
<dbReference type="AlphaFoldDB" id="A0A6P7GTG1"/>